<dbReference type="EMBL" id="JACHNH010000001">
    <property type="protein sequence ID" value="MBB4767251.1"/>
    <property type="molecule type" value="Genomic_DNA"/>
</dbReference>
<protein>
    <submittedName>
        <fullName evidence="6">8-oxo-dGTP diphosphatase</fullName>
        <ecNumber evidence="6">3.6.1.55</ecNumber>
    </submittedName>
</protein>
<dbReference type="PRINTS" id="PR00502">
    <property type="entry name" value="NUDIXFAMILY"/>
</dbReference>
<evidence type="ECO:0000256" key="4">
    <source>
        <dbReference type="RuleBase" id="RU003476"/>
    </source>
</evidence>
<evidence type="ECO:0000256" key="2">
    <source>
        <dbReference type="ARBA" id="ARBA00005582"/>
    </source>
</evidence>
<proteinExistence type="inferred from homology"/>
<sequence length="133" mass="14205">MSGRKRAAAIIVRDGRVLMVHERSLRDGNREWWTLPGGGIDPGETPEDAVRREVLEEVGLVVKEARFVLDTPYPSGMTSVFAVTVADGEPQLGPHVGGPLPVGLAWVPLPEVSPDGPGIPIPPMIFALPQVEG</sequence>
<dbReference type="AlphaFoldDB" id="A0A7W7I6L6"/>
<dbReference type="PANTHER" id="PTHR43046:SF14">
    <property type="entry name" value="MUTT_NUDIX FAMILY PROTEIN"/>
    <property type="match status" value="1"/>
</dbReference>
<evidence type="ECO:0000313" key="6">
    <source>
        <dbReference type="EMBL" id="MBB4767251.1"/>
    </source>
</evidence>
<evidence type="ECO:0000259" key="5">
    <source>
        <dbReference type="PROSITE" id="PS51462"/>
    </source>
</evidence>
<dbReference type="InterPro" id="IPR015797">
    <property type="entry name" value="NUDIX_hydrolase-like_dom_sf"/>
</dbReference>
<evidence type="ECO:0000256" key="3">
    <source>
        <dbReference type="ARBA" id="ARBA00022801"/>
    </source>
</evidence>
<dbReference type="PROSITE" id="PS00893">
    <property type="entry name" value="NUDIX_BOX"/>
    <property type="match status" value="1"/>
</dbReference>
<keyword evidence="3 4" id="KW-0378">Hydrolase</keyword>
<dbReference type="GO" id="GO:0035539">
    <property type="term" value="F:8-oxo-7,8-dihydrodeoxyguanosine triphosphate pyrophosphatase activity"/>
    <property type="evidence" value="ECO:0007669"/>
    <property type="project" value="UniProtKB-EC"/>
</dbReference>
<comment type="similarity">
    <text evidence="2 4">Belongs to the Nudix hydrolase family.</text>
</comment>
<comment type="caution">
    <text evidence="6">The sequence shown here is derived from an EMBL/GenBank/DDBJ whole genome shotgun (WGS) entry which is preliminary data.</text>
</comment>
<keyword evidence="7" id="KW-1185">Reference proteome</keyword>
<dbReference type="Proteomes" id="UP000578112">
    <property type="component" value="Unassembled WGS sequence"/>
</dbReference>
<organism evidence="6 7">
    <name type="scientific">Actinoplanes digitatis</name>
    <dbReference type="NCBI Taxonomy" id="1868"/>
    <lineage>
        <taxon>Bacteria</taxon>
        <taxon>Bacillati</taxon>
        <taxon>Actinomycetota</taxon>
        <taxon>Actinomycetes</taxon>
        <taxon>Micromonosporales</taxon>
        <taxon>Micromonosporaceae</taxon>
        <taxon>Actinoplanes</taxon>
    </lineage>
</organism>
<accession>A0A7W7I6L6</accession>
<name>A0A7W7I6L6_9ACTN</name>
<dbReference type="RefSeq" id="WP_184998299.1">
    <property type="nucleotide sequence ID" value="NZ_BOMK01000070.1"/>
</dbReference>
<dbReference type="Gene3D" id="3.90.79.10">
    <property type="entry name" value="Nucleoside Triphosphate Pyrophosphohydrolase"/>
    <property type="match status" value="1"/>
</dbReference>
<dbReference type="SUPFAM" id="SSF55811">
    <property type="entry name" value="Nudix"/>
    <property type="match status" value="1"/>
</dbReference>
<dbReference type="InterPro" id="IPR000086">
    <property type="entry name" value="NUDIX_hydrolase_dom"/>
</dbReference>
<evidence type="ECO:0000313" key="7">
    <source>
        <dbReference type="Proteomes" id="UP000578112"/>
    </source>
</evidence>
<dbReference type="EC" id="3.6.1.55" evidence="6"/>
<dbReference type="InterPro" id="IPR020476">
    <property type="entry name" value="Nudix_hydrolase"/>
</dbReference>
<dbReference type="PROSITE" id="PS51462">
    <property type="entry name" value="NUDIX"/>
    <property type="match status" value="1"/>
</dbReference>
<dbReference type="PANTHER" id="PTHR43046">
    <property type="entry name" value="GDP-MANNOSE MANNOSYL HYDROLASE"/>
    <property type="match status" value="1"/>
</dbReference>
<gene>
    <name evidence="6" type="ORF">BJ971_007807</name>
</gene>
<feature type="domain" description="Nudix hydrolase" evidence="5">
    <location>
        <begin position="1"/>
        <end position="132"/>
    </location>
</feature>
<comment type="cofactor">
    <cofactor evidence="1">
        <name>Mg(2+)</name>
        <dbReference type="ChEBI" id="CHEBI:18420"/>
    </cofactor>
</comment>
<reference evidence="6 7" key="1">
    <citation type="submission" date="2020-08" db="EMBL/GenBank/DDBJ databases">
        <title>Sequencing the genomes of 1000 actinobacteria strains.</title>
        <authorList>
            <person name="Klenk H.-P."/>
        </authorList>
    </citation>
    <scope>NUCLEOTIDE SEQUENCE [LARGE SCALE GENOMIC DNA]</scope>
    <source>
        <strain evidence="6 7">DSM 43149</strain>
    </source>
</reference>
<dbReference type="Pfam" id="PF00293">
    <property type="entry name" value="NUDIX"/>
    <property type="match status" value="1"/>
</dbReference>
<dbReference type="InterPro" id="IPR020084">
    <property type="entry name" value="NUDIX_hydrolase_CS"/>
</dbReference>
<evidence type="ECO:0000256" key="1">
    <source>
        <dbReference type="ARBA" id="ARBA00001946"/>
    </source>
</evidence>